<gene>
    <name evidence="1" type="ORF">RXV79_16740</name>
</gene>
<proteinExistence type="predicted"/>
<reference evidence="1 2" key="1">
    <citation type="submission" date="2023-10" db="EMBL/GenBank/DDBJ databases">
        <title>Bacteria for the degradation of biodegradable plastic PBAT(Polybutylene adipate terephthalate).</title>
        <authorList>
            <person name="Weon H.-Y."/>
            <person name="Yeon J."/>
        </authorList>
    </citation>
    <scope>NUCLEOTIDE SEQUENCE [LARGE SCALE GENOMIC DNA]</scope>
    <source>
        <strain evidence="1 2">SBD 7-3</strain>
    </source>
</reference>
<sequence>MSATWSDKQVSCIATYNVLEGDELLNQFDRAFLPFDKAGSVPLQRLPWFPDFAASKGDIHGRAAQTARAFFKFILKLYTNRKERPQDAVEKMLRALGDCFESKDATIADLAQTIDSFLKFKGEPGGPQ</sequence>
<dbReference type="Proteomes" id="UP001303946">
    <property type="component" value="Chromosome"/>
</dbReference>
<evidence type="ECO:0000313" key="2">
    <source>
        <dbReference type="Proteomes" id="UP001303946"/>
    </source>
</evidence>
<name>A0ABZ0CUF4_9BURK</name>
<organism evidence="1 2">
    <name type="scientific">Piscinibacter gummiphilus</name>
    <dbReference type="NCBI Taxonomy" id="946333"/>
    <lineage>
        <taxon>Bacteria</taxon>
        <taxon>Pseudomonadati</taxon>
        <taxon>Pseudomonadota</taxon>
        <taxon>Betaproteobacteria</taxon>
        <taxon>Burkholderiales</taxon>
        <taxon>Sphaerotilaceae</taxon>
        <taxon>Piscinibacter</taxon>
    </lineage>
</organism>
<evidence type="ECO:0000313" key="1">
    <source>
        <dbReference type="EMBL" id="WOB06567.1"/>
    </source>
</evidence>
<accession>A0ABZ0CUF4</accession>
<dbReference type="RefSeq" id="WP_316699071.1">
    <property type="nucleotide sequence ID" value="NZ_CP136336.1"/>
</dbReference>
<keyword evidence="2" id="KW-1185">Reference proteome</keyword>
<protein>
    <submittedName>
        <fullName evidence="1">Uncharacterized protein</fullName>
    </submittedName>
</protein>
<dbReference type="EMBL" id="CP136336">
    <property type="protein sequence ID" value="WOB06567.1"/>
    <property type="molecule type" value="Genomic_DNA"/>
</dbReference>